<reference evidence="3 4" key="1">
    <citation type="journal article" date="2020" name="J. Nat. Prod.">
        <title>Genomics-Metabolomics Profiling Disclosed Marine Vibrio spartinae 3.6 as a Producer of a New Branched Side Chain Prodigiosin.</title>
        <authorList>
            <person name="Vitale G.A."/>
            <person name="Sciarretta M."/>
            <person name="Palma Esposito F."/>
            <person name="January G.G."/>
            <person name="Giaccio M."/>
            <person name="Bunk B."/>
            <person name="Sproer C."/>
            <person name="Bajerski F."/>
            <person name="Power D."/>
            <person name="Festa C."/>
            <person name="Monti M.C."/>
            <person name="D'Auria M.V."/>
            <person name="de Pascale D."/>
        </authorList>
    </citation>
    <scope>NUCLEOTIDE SEQUENCE [LARGE SCALE GENOMIC DNA]</scope>
    <source>
        <strain evidence="3 4">3.6</strain>
    </source>
</reference>
<evidence type="ECO:0000256" key="1">
    <source>
        <dbReference type="ARBA" id="ARBA00008270"/>
    </source>
</evidence>
<gene>
    <name evidence="3" type="primary">yddE</name>
    <name evidence="3" type="ORF">Vspart_03701</name>
</gene>
<dbReference type="PANTHER" id="PTHR13774:SF17">
    <property type="entry name" value="PHENAZINE BIOSYNTHESIS-LIKE DOMAIN-CONTAINING PROTEIN"/>
    <property type="match status" value="1"/>
</dbReference>
<dbReference type="SUPFAM" id="SSF54506">
    <property type="entry name" value="Diaminopimelate epimerase-like"/>
    <property type="match status" value="1"/>
</dbReference>
<dbReference type="EMBL" id="CP046269">
    <property type="protein sequence ID" value="QMV16315.1"/>
    <property type="molecule type" value="Genomic_DNA"/>
</dbReference>
<dbReference type="InterPro" id="IPR003719">
    <property type="entry name" value="Phenazine_PhzF-like"/>
</dbReference>
<keyword evidence="2 3" id="KW-0413">Isomerase</keyword>
<dbReference type="EC" id="5.1.-.-" evidence="3"/>
<sequence>MDLDIYQVDSFTSEAFKGNPAGVCIINNGLTDRSMLSIAEEMAVSETAFLSLPDMTLKWFTPKAEVKLCGHGTLAVAHVLKERGLVSTGDTVNFETLSGTLTALINESTIELDFPSPTIQFDISPCQVLLDNLGIEACKVVCFGCFDSAAAGLVMYIKWQA</sequence>
<evidence type="ECO:0000313" key="3">
    <source>
        <dbReference type="EMBL" id="QMV16315.1"/>
    </source>
</evidence>
<dbReference type="Proteomes" id="UP000515264">
    <property type="component" value="Chromosome 2"/>
</dbReference>
<dbReference type="NCBIfam" id="TIGR00654">
    <property type="entry name" value="PhzF_family"/>
    <property type="match status" value="1"/>
</dbReference>
<dbReference type="Pfam" id="PF02567">
    <property type="entry name" value="PhzC-PhzF"/>
    <property type="match status" value="1"/>
</dbReference>
<organism evidence="3 4">
    <name type="scientific">Vibrio spartinae</name>
    <dbReference type="NCBI Taxonomy" id="1918945"/>
    <lineage>
        <taxon>Bacteria</taxon>
        <taxon>Pseudomonadati</taxon>
        <taxon>Pseudomonadota</taxon>
        <taxon>Gammaproteobacteria</taxon>
        <taxon>Vibrionales</taxon>
        <taxon>Vibrionaceae</taxon>
        <taxon>Vibrio</taxon>
    </lineage>
</organism>
<accession>A0ABX6R4M5</accession>
<keyword evidence="4" id="KW-1185">Reference proteome</keyword>
<proteinExistence type="inferred from homology"/>
<dbReference type="GO" id="GO:0016853">
    <property type="term" value="F:isomerase activity"/>
    <property type="evidence" value="ECO:0007669"/>
    <property type="project" value="UniProtKB-KW"/>
</dbReference>
<protein>
    <submittedName>
        <fullName evidence="3">Isomerase YddE</fullName>
        <ecNumber evidence="3">5.1.-.-</ecNumber>
    </submittedName>
</protein>
<comment type="similarity">
    <text evidence="1">Belongs to the PhzF family.</text>
</comment>
<evidence type="ECO:0000313" key="4">
    <source>
        <dbReference type="Proteomes" id="UP000515264"/>
    </source>
</evidence>
<dbReference type="PANTHER" id="PTHR13774">
    <property type="entry name" value="PHENAZINE BIOSYNTHESIS PROTEIN"/>
    <property type="match status" value="1"/>
</dbReference>
<evidence type="ECO:0000256" key="2">
    <source>
        <dbReference type="ARBA" id="ARBA00023235"/>
    </source>
</evidence>
<name>A0ABX6R4M5_9VIBR</name>
<dbReference type="Gene3D" id="3.10.310.10">
    <property type="entry name" value="Diaminopimelate Epimerase, Chain A, domain 1"/>
    <property type="match status" value="1"/>
</dbReference>